<proteinExistence type="inferred from homology"/>
<dbReference type="RefSeq" id="WP_066211102.1">
    <property type="nucleotide sequence ID" value="NZ_FNSN01000003.1"/>
</dbReference>
<dbReference type="AlphaFoldDB" id="A0A1H4MTZ1"/>
<keyword evidence="4" id="KW-0328">Glycosyltransferase</keyword>
<evidence type="ECO:0000256" key="1">
    <source>
        <dbReference type="ARBA" id="ARBA00008007"/>
    </source>
</evidence>
<dbReference type="Gene3D" id="3.40.50.2020">
    <property type="match status" value="1"/>
</dbReference>
<evidence type="ECO:0000313" key="4">
    <source>
        <dbReference type="EMBL" id="SEB86630.1"/>
    </source>
</evidence>
<dbReference type="InterPro" id="IPR051910">
    <property type="entry name" value="ComF/GntX_DNA_util-trans"/>
</dbReference>
<organism evidence="4 5">
    <name type="scientific">Arthrobacter woluwensis</name>
    <dbReference type="NCBI Taxonomy" id="156980"/>
    <lineage>
        <taxon>Bacteria</taxon>
        <taxon>Bacillati</taxon>
        <taxon>Actinomycetota</taxon>
        <taxon>Actinomycetes</taxon>
        <taxon>Micrococcales</taxon>
        <taxon>Micrococcaceae</taxon>
        <taxon>Arthrobacter</taxon>
    </lineage>
</organism>
<dbReference type="InterPro" id="IPR029057">
    <property type="entry name" value="PRTase-like"/>
</dbReference>
<name>A0A1H4MTZ1_9MICC</name>
<dbReference type="Pfam" id="PF00156">
    <property type="entry name" value="Pribosyltran"/>
    <property type="match status" value="1"/>
</dbReference>
<sequence length="325" mass="33617">MGSFTQPVHRTGRRAADRTGPSRAVAVSIEGLSAMASLVTGAECVACGQTEVVLCTACRSELHAQGLSPFAAGHRAPALADRPEWTVLAAADYGGVVSQVVLAQKRRGHRVLTRELGALLHRAMWAFAGKARGAVGPERPGELWFVPVPSSGASFRKRGFDPLALVLSGCAATGLPPDSVVVPVLAVRGLPERLAHALLAAARPRDGDGAPEPPLRRLGRALLSTLPGPGNGQKGLGAAARRRRLAGSMRLSRAFRCAYGADALKGARCVLVDDVLTTGATLAEAGRVLQGAGARVLGAVAIAATRPPADRGSSQEEISEQGMNY</sequence>
<dbReference type="Proteomes" id="UP000182652">
    <property type="component" value="Unassembled WGS sequence"/>
</dbReference>
<reference evidence="4 5" key="1">
    <citation type="submission" date="2016-10" db="EMBL/GenBank/DDBJ databases">
        <authorList>
            <person name="de Groot N.N."/>
        </authorList>
    </citation>
    <scope>NUCLEOTIDE SEQUENCE [LARGE SCALE GENOMIC DNA]</scope>
    <source>
        <strain evidence="4 5">DSM 10495</strain>
    </source>
</reference>
<dbReference type="PANTHER" id="PTHR47505:SF1">
    <property type="entry name" value="DNA UTILIZATION PROTEIN YHGH"/>
    <property type="match status" value="1"/>
</dbReference>
<comment type="similarity">
    <text evidence="1">Belongs to the ComF/GntX family.</text>
</comment>
<feature type="region of interest" description="Disordered" evidence="2">
    <location>
        <begin position="306"/>
        <end position="325"/>
    </location>
</feature>
<evidence type="ECO:0000256" key="2">
    <source>
        <dbReference type="SAM" id="MobiDB-lite"/>
    </source>
</evidence>
<dbReference type="STRING" id="156980.SAMN04489745_1458"/>
<gene>
    <name evidence="4" type="ORF">SAMN04489745_1458</name>
</gene>
<keyword evidence="5" id="KW-1185">Reference proteome</keyword>
<dbReference type="PANTHER" id="PTHR47505">
    <property type="entry name" value="DNA UTILIZATION PROTEIN YHGH"/>
    <property type="match status" value="1"/>
</dbReference>
<accession>A0A1H4MTZ1</accession>
<dbReference type="EMBL" id="FNSN01000003">
    <property type="protein sequence ID" value="SEB86630.1"/>
    <property type="molecule type" value="Genomic_DNA"/>
</dbReference>
<dbReference type="InterPro" id="IPR000836">
    <property type="entry name" value="PRTase_dom"/>
</dbReference>
<evidence type="ECO:0000313" key="5">
    <source>
        <dbReference type="Proteomes" id="UP000182652"/>
    </source>
</evidence>
<evidence type="ECO:0000259" key="3">
    <source>
        <dbReference type="Pfam" id="PF00156"/>
    </source>
</evidence>
<keyword evidence="4" id="KW-0808">Transferase</keyword>
<dbReference type="CDD" id="cd06223">
    <property type="entry name" value="PRTases_typeI"/>
    <property type="match status" value="1"/>
</dbReference>
<dbReference type="SUPFAM" id="SSF53271">
    <property type="entry name" value="PRTase-like"/>
    <property type="match status" value="1"/>
</dbReference>
<feature type="domain" description="Phosphoribosyltransferase" evidence="3">
    <location>
        <begin position="264"/>
        <end position="317"/>
    </location>
</feature>
<protein>
    <submittedName>
        <fullName evidence="4">Predicted amidophosphoribosyltransferases</fullName>
    </submittedName>
</protein>
<dbReference type="GO" id="GO:0016757">
    <property type="term" value="F:glycosyltransferase activity"/>
    <property type="evidence" value="ECO:0007669"/>
    <property type="project" value="UniProtKB-KW"/>
</dbReference>
<feature type="region of interest" description="Disordered" evidence="2">
    <location>
        <begin position="1"/>
        <end position="20"/>
    </location>
</feature>